<feature type="transmembrane region" description="Helical" evidence="7">
    <location>
        <begin position="578"/>
        <end position="599"/>
    </location>
</feature>
<evidence type="ECO:0000256" key="7">
    <source>
        <dbReference type="SAM" id="Phobius"/>
    </source>
</evidence>
<keyword evidence="7" id="KW-0472">Membrane</keyword>
<evidence type="ECO:0000256" key="3">
    <source>
        <dbReference type="ARBA" id="ARBA00023125"/>
    </source>
</evidence>
<keyword evidence="7" id="KW-0812">Transmembrane</keyword>
<evidence type="ECO:0000256" key="6">
    <source>
        <dbReference type="SAM" id="MobiDB-lite"/>
    </source>
</evidence>
<name>A0A8J8WK42_9EURO</name>
<reference evidence="9" key="1">
    <citation type="journal article" date="2020" name="Front. Microbiol.">
        <title>Gene regulatory networks of Penicillium echinulatum 2HH and Penicillium oxalicum 114-2 inferred by a computational biology approach.</title>
        <authorList>
            <person name="Lenz A.R."/>
            <person name="Galan-Vasquez E."/>
            <person name="Balbinot E."/>
            <person name="De Abreu F.P."/>
            <person name="De Oliveira N.S."/>
            <person name="Da Rosa L.O."/>
            <person name="De Avila E Silva S."/>
            <person name="Camassola M."/>
            <person name="Dillon A.J.P."/>
            <person name="Perez-Rueda E."/>
        </authorList>
    </citation>
    <scope>NUCLEOTIDE SEQUENCE</scope>
    <source>
        <strain evidence="9">S1M29</strain>
    </source>
</reference>
<keyword evidence="4" id="KW-0804">Transcription</keyword>
<evidence type="ECO:0000256" key="1">
    <source>
        <dbReference type="ARBA" id="ARBA00004123"/>
    </source>
</evidence>
<keyword evidence="3" id="KW-0238">DNA-binding</keyword>
<dbReference type="OrthoDB" id="4116913at2759"/>
<accession>A0A8J8WK42</accession>
<keyword evidence="5" id="KW-0539">Nucleus</keyword>
<dbReference type="EMBL" id="WIWV01000028">
    <property type="protein sequence ID" value="KAF7717306.1"/>
    <property type="molecule type" value="Genomic_DNA"/>
</dbReference>
<dbReference type="SUPFAM" id="SSF57701">
    <property type="entry name" value="Zn2/Cys6 DNA-binding domain"/>
    <property type="match status" value="1"/>
</dbReference>
<feature type="region of interest" description="Disordered" evidence="6">
    <location>
        <begin position="90"/>
        <end position="124"/>
    </location>
</feature>
<evidence type="ECO:0000259" key="8">
    <source>
        <dbReference type="PROSITE" id="PS50048"/>
    </source>
</evidence>
<evidence type="ECO:0000256" key="4">
    <source>
        <dbReference type="ARBA" id="ARBA00023163"/>
    </source>
</evidence>
<dbReference type="GO" id="GO:0008270">
    <property type="term" value="F:zinc ion binding"/>
    <property type="evidence" value="ECO:0007669"/>
    <property type="project" value="InterPro"/>
</dbReference>
<protein>
    <submittedName>
        <fullName evidence="9">Fungal Zn(2)-Cys(6) binuclear cluster domain-containing protein</fullName>
    </submittedName>
</protein>
<dbReference type="AlphaFoldDB" id="A0A8J8WK42"/>
<keyword evidence="10" id="KW-1185">Reference proteome</keyword>
<dbReference type="GO" id="GO:0003677">
    <property type="term" value="F:DNA binding"/>
    <property type="evidence" value="ECO:0007669"/>
    <property type="project" value="UniProtKB-KW"/>
</dbReference>
<keyword evidence="7" id="KW-1133">Transmembrane helix</keyword>
<dbReference type="CDD" id="cd00067">
    <property type="entry name" value="GAL4"/>
    <property type="match status" value="1"/>
</dbReference>
<dbReference type="InterPro" id="IPR036864">
    <property type="entry name" value="Zn2-C6_fun-type_DNA-bd_sf"/>
</dbReference>
<evidence type="ECO:0000256" key="2">
    <source>
        <dbReference type="ARBA" id="ARBA00023015"/>
    </source>
</evidence>
<comment type="subcellular location">
    <subcellularLocation>
        <location evidence="1">Nucleus</location>
    </subcellularLocation>
</comment>
<dbReference type="Proteomes" id="UP000631181">
    <property type="component" value="Unassembled WGS sequence"/>
</dbReference>
<dbReference type="Gene3D" id="4.10.240.10">
    <property type="entry name" value="Zn(2)-C6 fungal-type DNA-binding domain"/>
    <property type="match status" value="1"/>
</dbReference>
<dbReference type="GO" id="GO:0005634">
    <property type="term" value="C:nucleus"/>
    <property type="evidence" value="ECO:0007669"/>
    <property type="project" value="UniProtKB-SubCell"/>
</dbReference>
<evidence type="ECO:0000313" key="9">
    <source>
        <dbReference type="EMBL" id="KAF7717306.1"/>
    </source>
</evidence>
<dbReference type="CDD" id="cd12148">
    <property type="entry name" value="fungal_TF_MHR"/>
    <property type="match status" value="1"/>
</dbReference>
<dbReference type="GO" id="GO:0000981">
    <property type="term" value="F:DNA-binding transcription factor activity, RNA polymerase II-specific"/>
    <property type="evidence" value="ECO:0007669"/>
    <property type="project" value="InterPro"/>
</dbReference>
<evidence type="ECO:0000313" key="10">
    <source>
        <dbReference type="Proteomes" id="UP000631181"/>
    </source>
</evidence>
<feature type="domain" description="Zn(2)-C6 fungal-type" evidence="8">
    <location>
        <begin position="24"/>
        <end position="56"/>
    </location>
</feature>
<keyword evidence="2" id="KW-0805">Transcription regulation</keyword>
<comment type="caution">
    <text evidence="9">The sequence shown here is derived from an EMBL/GenBank/DDBJ whole genome shotgun (WGS) entry which is preliminary data.</text>
</comment>
<evidence type="ECO:0000256" key="5">
    <source>
        <dbReference type="ARBA" id="ARBA00023242"/>
    </source>
</evidence>
<organism evidence="9 10">
    <name type="scientific">Penicillium ucsense</name>
    <dbReference type="NCBI Taxonomy" id="2839758"/>
    <lineage>
        <taxon>Eukaryota</taxon>
        <taxon>Fungi</taxon>
        <taxon>Dikarya</taxon>
        <taxon>Ascomycota</taxon>
        <taxon>Pezizomycotina</taxon>
        <taxon>Eurotiomycetes</taxon>
        <taxon>Eurotiomycetidae</taxon>
        <taxon>Eurotiales</taxon>
        <taxon>Aspergillaceae</taxon>
        <taxon>Penicillium</taxon>
    </lineage>
</organism>
<dbReference type="PANTHER" id="PTHR46910">
    <property type="entry name" value="TRANSCRIPTION FACTOR PDR1"/>
    <property type="match status" value="1"/>
</dbReference>
<sequence length="669" mass="75448">MPLKRKASLKKAPPQKTAPPQKKACDACYKRKGQCILENSDDPCQWCKNRGVECTFDREAPRKKRRSSDVQSLLQRVQTLEGSLSARIAAEESSAISNRESTASRGDEESDSSRNSYSPPVHKQRSGSEIACWAKSRQRELSKYACRWGPNWYFNGIAMSSEAGLEWISQRTGQPVSPADFSIPIEELSAGLPGDSLPLTALCELPDKTVVLDVLKAYLESSFRLAYPVFDEMMFKRQVEKAYEPQKGPHYSTAQVSAKLCVLSMLALKSHLNAPHICLPEDEDIYAAKAHYLVGSITSDGTYPTLEAAIVLQILSTLRGHWHGASSYGLITFLIISELGGTRDLRPIIVGTPDIEAFRNWQHMQLLFWISFIIDKNVALFTGRPPYLAEIYCDLPVPVNYLPWEESQSCAHIIDRETGTLKALPPKPCQFFRAHLPGDLEISPLKEEVYKRLFSRAANRAKNNQLLQHIREIDELIEDWRLSFREEYRPVLSVSDETLPNEAGGEVPIMIRRTALQLEYLHLMTVTHTTVRKCKDATSENSPNLHSVVHSSFDISLEASRSIIRCLKFLIDRIGQGAFQFVTSYAHVAALTLFLNIVIHPLDHRSRDDLEVLTSTGNMIRKMPMLELTKAEIIHLRELNKFVTRLVWLGSSAVVKADRESDQTEQTLV</sequence>
<feature type="compositionally biased region" description="Low complexity" evidence="6">
    <location>
        <begin position="10"/>
        <end position="22"/>
    </location>
</feature>
<gene>
    <name evidence="9" type="ORF">PECM_004298</name>
</gene>
<dbReference type="InterPro" id="IPR001138">
    <property type="entry name" value="Zn2Cys6_DnaBD"/>
</dbReference>
<dbReference type="PROSITE" id="PS50048">
    <property type="entry name" value="ZN2_CY6_FUNGAL_2"/>
    <property type="match status" value="1"/>
</dbReference>
<dbReference type="InterPro" id="IPR050987">
    <property type="entry name" value="AtrR-like"/>
</dbReference>
<proteinExistence type="predicted"/>
<dbReference type="SMART" id="SM00066">
    <property type="entry name" value="GAL4"/>
    <property type="match status" value="1"/>
</dbReference>
<feature type="compositionally biased region" description="Low complexity" evidence="6">
    <location>
        <begin position="90"/>
        <end position="101"/>
    </location>
</feature>
<feature type="region of interest" description="Disordered" evidence="6">
    <location>
        <begin position="1"/>
        <end position="23"/>
    </location>
</feature>
<dbReference type="PANTHER" id="PTHR46910:SF37">
    <property type="entry name" value="ZN(II)2CYS6 TRANSCRIPTION FACTOR (EUROFUNG)"/>
    <property type="match status" value="1"/>
</dbReference>